<evidence type="ECO:0000313" key="2">
    <source>
        <dbReference type="Proteomes" id="UP000218287"/>
    </source>
</evidence>
<dbReference type="EMBL" id="AP018174">
    <property type="protein sequence ID" value="BAY19782.1"/>
    <property type="molecule type" value="Genomic_DNA"/>
</dbReference>
<evidence type="ECO:0000313" key="1">
    <source>
        <dbReference type="EMBL" id="BAY19782.1"/>
    </source>
</evidence>
<keyword evidence="2" id="KW-1185">Reference proteome</keyword>
<dbReference type="Proteomes" id="UP000218287">
    <property type="component" value="Chromosome"/>
</dbReference>
<organism evidence="1 2">
    <name type="scientific">Anabaenopsis circularis NIES-21</name>
    <dbReference type="NCBI Taxonomy" id="1085406"/>
    <lineage>
        <taxon>Bacteria</taxon>
        <taxon>Bacillati</taxon>
        <taxon>Cyanobacteriota</taxon>
        <taxon>Cyanophyceae</taxon>
        <taxon>Nostocales</taxon>
        <taxon>Nodulariaceae</taxon>
        <taxon>Anabaenopsis</taxon>
    </lineage>
</organism>
<proteinExistence type="predicted"/>
<sequence length="57" mass="6512">MNPIELEWQHLKQDELASQSFEDELDLAYAVIDGVQSRAEKGNYSTQRVKFHSNSSA</sequence>
<name>A0A1Z4GQI2_9CYAN</name>
<accession>A0A1Z4GQI2</accession>
<reference evidence="1 2" key="1">
    <citation type="submission" date="2017-06" db="EMBL/GenBank/DDBJ databases">
        <title>Genome sequencing of cyanobaciteial culture collection at National Institute for Environmental Studies (NIES).</title>
        <authorList>
            <person name="Hirose Y."/>
            <person name="Shimura Y."/>
            <person name="Fujisawa T."/>
            <person name="Nakamura Y."/>
            <person name="Kawachi M."/>
        </authorList>
    </citation>
    <scope>NUCLEOTIDE SEQUENCE [LARGE SCALE GENOMIC DNA]</scope>
    <source>
        <strain evidence="1 2">NIES-21</strain>
    </source>
</reference>
<dbReference type="AlphaFoldDB" id="A0A1Z4GQI2"/>
<protein>
    <submittedName>
        <fullName evidence="1">Transposase</fullName>
    </submittedName>
</protein>
<gene>
    <name evidence="1" type="ORF">NIES21_56520</name>
</gene>